<dbReference type="AlphaFoldDB" id="A0A1H4DFZ6"/>
<sequence>MRMKYTILLCTAILLPAAVIAQSTLFSHSIGGGIFTARKYLGAAVIYTPRFNFLQFSQHSAISLETSIAAGMNIGDNYNSNTGGNSTSIFMFNAPVLLSWNYGNAATCKARDKAGFFAGLGWGFHNSAHPTEHIDPDEEEARPGPTTYIRACIKYRG</sequence>
<evidence type="ECO:0000256" key="1">
    <source>
        <dbReference type="SAM" id="SignalP"/>
    </source>
</evidence>
<feature type="signal peptide" evidence="1">
    <location>
        <begin position="1"/>
        <end position="21"/>
    </location>
</feature>
<accession>A0A1H4DFZ6</accession>
<evidence type="ECO:0000313" key="3">
    <source>
        <dbReference type="Proteomes" id="UP000199656"/>
    </source>
</evidence>
<dbReference type="Proteomes" id="UP000199656">
    <property type="component" value="Unassembled WGS sequence"/>
</dbReference>
<evidence type="ECO:0008006" key="4">
    <source>
        <dbReference type="Google" id="ProtNLM"/>
    </source>
</evidence>
<feature type="chain" id="PRO_5011662161" description="Outer membrane protein beta-barrel domain-containing protein" evidence="1">
    <location>
        <begin position="22"/>
        <end position="157"/>
    </location>
</feature>
<organism evidence="2 3">
    <name type="scientific">Chitinophaga terrae</name>
    <name type="common">ex Kim and Jung 2007</name>
    <dbReference type="NCBI Taxonomy" id="408074"/>
    <lineage>
        <taxon>Bacteria</taxon>
        <taxon>Pseudomonadati</taxon>
        <taxon>Bacteroidota</taxon>
        <taxon>Chitinophagia</taxon>
        <taxon>Chitinophagales</taxon>
        <taxon>Chitinophagaceae</taxon>
        <taxon>Chitinophaga</taxon>
    </lineage>
</organism>
<proteinExistence type="predicted"/>
<gene>
    <name evidence="2" type="ORF">SAMN05660909_03105</name>
</gene>
<reference evidence="3" key="1">
    <citation type="submission" date="2016-10" db="EMBL/GenBank/DDBJ databases">
        <authorList>
            <person name="Varghese N."/>
            <person name="Submissions S."/>
        </authorList>
    </citation>
    <scope>NUCLEOTIDE SEQUENCE [LARGE SCALE GENOMIC DNA]</scope>
    <source>
        <strain evidence="3">DSM 23920</strain>
    </source>
</reference>
<evidence type="ECO:0000313" key="2">
    <source>
        <dbReference type="EMBL" id="SEA71426.1"/>
    </source>
</evidence>
<dbReference type="STRING" id="408074.SAMN05660909_03105"/>
<name>A0A1H4DFZ6_9BACT</name>
<dbReference type="EMBL" id="FNRL01000013">
    <property type="protein sequence ID" value="SEA71426.1"/>
    <property type="molecule type" value="Genomic_DNA"/>
</dbReference>
<keyword evidence="1" id="KW-0732">Signal</keyword>
<protein>
    <recommendedName>
        <fullName evidence="4">Outer membrane protein beta-barrel domain-containing protein</fullName>
    </recommendedName>
</protein>
<keyword evidence="3" id="KW-1185">Reference proteome</keyword>